<keyword evidence="2" id="KW-1185">Reference proteome</keyword>
<feature type="non-terminal residue" evidence="1">
    <location>
        <position position="1"/>
    </location>
</feature>
<name>A0A164JEK0_9CRUS</name>
<sequence length="80" mass="9152">EKLWSLKPNSCDEFLQEIKRYQEMTSRARYEEWAMGVVGKQTPTTGDERMDRMEKLLEGLMGAVASRNASRAAAQRGERA</sequence>
<feature type="non-terminal residue" evidence="1">
    <location>
        <position position="80"/>
    </location>
</feature>
<dbReference type="Proteomes" id="UP000076858">
    <property type="component" value="Unassembled WGS sequence"/>
</dbReference>
<comment type="caution">
    <text evidence="1">The sequence shown here is derived from an EMBL/GenBank/DDBJ whole genome shotgun (WGS) entry which is preliminary data.</text>
</comment>
<organism evidence="1 2">
    <name type="scientific">Daphnia magna</name>
    <dbReference type="NCBI Taxonomy" id="35525"/>
    <lineage>
        <taxon>Eukaryota</taxon>
        <taxon>Metazoa</taxon>
        <taxon>Ecdysozoa</taxon>
        <taxon>Arthropoda</taxon>
        <taxon>Crustacea</taxon>
        <taxon>Branchiopoda</taxon>
        <taxon>Diplostraca</taxon>
        <taxon>Cladocera</taxon>
        <taxon>Anomopoda</taxon>
        <taxon>Daphniidae</taxon>
        <taxon>Daphnia</taxon>
    </lineage>
</organism>
<dbReference type="AlphaFoldDB" id="A0A164JEK0"/>
<proteinExistence type="predicted"/>
<accession>A0A164JEK0</accession>
<protein>
    <submittedName>
        <fullName evidence="1">Uncharacterized protein</fullName>
    </submittedName>
</protein>
<evidence type="ECO:0000313" key="2">
    <source>
        <dbReference type="Proteomes" id="UP000076858"/>
    </source>
</evidence>
<evidence type="ECO:0000313" key="1">
    <source>
        <dbReference type="EMBL" id="KZS02268.1"/>
    </source>
</evidence>
<dbReference type="EMBL" id="LRGB01004815">
    <property type="protein sequence ID" value="KZS02268.1"/>
    <property type="molecule type" value="Genomic_DNA"/>
</dbReference>
<reference evidence="1 2" key="1">
    <citation type="submission" date="2016-03" db="EMBL/GenBank/DDBJ databases">
        <title>EvidentialGene: Evidence-directed Construction of Genes on Genomes.</title>
        <authorList>
            <person name="Gilbert D.G."/>
            <person name="Choi J.-H."/>
            <person name="Mockaitis K."/>
            <person name="Colbourne J."/>
            <person name="Pfrender M."/>
        </authorList>
    </citation>
    <scope>NUCLEOTIDE SEQUENCE [LARGE SCALE GENOMIC DNA]</scope>
    <source>
        <strain evidence="1 2">Xinb3</strain>
        <tissue evidence="1">Complete organism</tissue>
    </source>
</reference>
<gene>
    <name evidence="1" type="ORF">APZ42_000753</name>
</gene>